<dbReference type="GO" id="GO:0006351">
    <property type="term" value="P:DNA-templated transcription"/>
    <property type="evidence" value="ECO:0007669"/>
    <property type="project" value="TreeGrafter"/>
</dbReference>
<dbReference type="Gene3D" id="1.10.10.10">
    <property type="entry name" value="Winged helix-like DNA-binding domain superfamily/Winged helix DNA-binding domain"/>
    <property type="match status" value="1"/>
</dbReference>
<sequence length="299" mass="32643">MKTHSDELAVFVQVVESGSFSRAAERLGLANSAVSRTVKRLEEKLSANLINRTTRQLRLTEEGSRFFERARQVLHDIEAAEAEIVSVGCAPQGLLRVDSATPILLHLIAPLVRPFCERYPQVMLSLVSSEGYINLIERRVDVAIRAGSLHDSALRARHLFDSRLKLIAAPDYLTRCGTPETVADLARHTLIGFTEPKTLNDWPFADTGNTPYPAVPHLVANSGETIRQLCLAGNGIACLSDFTVAADIASGRLRELLPGCALDVAKPFHAVYYSDNAVSPKIRVFVDFLAEKLGGQKGG</sequence>
<name>A0A381E0G4_9GAMM</name>
<dbReference type="InterPro" id="IPR005119">
    <property type="entry name" value="LysR_subst-bd"/>
</dbReference>
<evidence type="ECO:0000313" key="6">
    <source>
        <dbReference type="EMBL" id="SUX19286.1"/>
    </source>
</evidence>
<comment type="similarity">
    <text evidence="1">Belongs to the LysR transcriptional regulatory family.</text>
</comment>
<dbReference type="GO" id="GO:0003700">
    <property type="term" value="F:DNA-binding transcription factor activity"/>
    <property type="evidence" value="ECO:0007669"/>
    <property type="project" value="InterPro"/>
</dbReference>
<keyword evidence="7" id="KW-1185">Reference proteome</keyword>
<dbReference type="EMBL" id="UFUW01000001">
    <property type="protein sequence ID" value="SUX19286.1"/>
    <property type="molecule type" value="Genomic_DNA"/>
</dbReference>
<dbReference type="OrthoDB" id="9810065at2"/>
<gene>
    <name evidence="6" type="primary">dmlR_1</name>
    <name evidence="6" type="ORF">NCTC13294_00475</name>
</gene>
<organism evidence="6 7">
    <name type="scientific">Cardiobacterium valvarum</name>
    <dbReference type="NCBI Taxonomy" id="194702"/>
    <lineage>
        <taxon>Bacteria</taxon>
        <taxon>Pseudomonadati</taxon>
        <taxon>Pseudomonadota</taxon>
        <taxon>Gammaproteobacteria</taxon>
        <taxon>Cardiobacteriales</taxon>
        <taxon>Cardiobacteriaceae</taxon>
        <taxon>Cardiobacterium</taxon>
    </lineage>
</organism>
<keyword evidence="4" id="KW-0804">Transcription</keyword>
<evidence type="ECO:0000256" key="2">
    <source>
        <dbReference type="ARBA" id="ARBA00023015"/>
    </source>
</evidence>
<keyword evidence="2" id="KW-0805">Transcription regulation</keyword>
<dbReference type="InterPro" id="IPR036390">
    <property type="entry name" value="WH_DNA-bd_sf"/>
</dbReference>
<dbReference type="GO" id="GO:0043565">
    <property type="term" value="F:sequence-specific DNA binding"/>
    <property type="evidence" value="ECO:0007669"/>
    <property type="project" value="TreeGrafter"/>
</dbReference>
<dbReference type="Gene3D" id="3.40.190.10">
    <property type="entry name" value="Periplasmic binding protein-like II"/>
    <property type="match status" value="2"/>
</dbReference>
<dbReference type="PROSITE" id="PS50931">
    <property type="entry name" value="HTH_LYSR"/>
    <property type="match status" value="1"/>
</dbReference>
<dbReference type="AlphaFoldDB" id="A0A381E0G4"/>
<dbReference type="InterPro" id="IPR058163">
    <property type="entry name" value="LysR-type_TF_proteobact-type"/>
</dbReference>
<dbReference type="Proteomes" id="UP000254572">
    <property type="component" value="Unassembled WGS sequence"/>
</dbReference>
<dbReference type="InterPro" id="IPR000847">
    <property type="entry name" value="LysR_HTH_N"/>
</dbReference>
<evidence type="ECO:0000256" key="3">
    <source>
        <dbReference type="ARBA" id="ARBA00023125"/>
    </source>
</evidence>
<evidence type="ECO:0000313" key="7">
    <source>
        <dbReference type="Proteomes" id="UP000254572"/>
    </source>
</evidence>
<keyword evidence="3" id="KW-0238">DNA-binding</keyword>
<dbReference type="PANTHER" id="PTHR30537">
    <property type="entry name" value="HTH-TYPE TRANSCRIPTIONAL REGULATOR"/>
    <property type="match status" value="1"/>
</dbReference>
<dbReference type="RefSeq" id="WP_115610765.1">
    <property type="nucleotide sequence ID" value="NZ_JBHLZC010000001.1"/>
</dbReference>
<evidence type="ECO:0000256" key="1">
    <source>
        <dbReference type="ARBA" id="ARBA00009437"/>
    </source>
</evidence>
<accession>A0A381E0G4</accession>
<dbReference type="FunFam" id="1.10.10.10:FF:000001">
    <property type="entry name" value="LysR family transcriptional regulator"/>
    <property type="match status" value="1"/>
</dbReference>
<dbReference type="Pfam" id="PF00126">
    <property type="entry name" value="HTH_1"/>
    <property type="match status" value="1"/>
</dbReference>
<evidence type="ECO:0000259" key="5">
    <source>
        <dbReference type="PROSITE" id="PS50931"/>
    </source>
</evidence>
<dbReference type="PRINTS" id="PR00039">
    <property type="entry name" value="HTHLYSR"/>
</dbReference>
<dbReference type="InterPro" id="IPR036388">
    <property type="entry name" value="WH-like_DNA-bd_sf"/>
</dbReference>
<feature type="domain" description="HTH lysR-type" evidence="5">
    <location>
        <begin position="1"/>
        <end position="60"/>
    </location>
</feature>
<dbReference type="Pfam" id="PF03466">
    <property type="entry name" value="LysR_substrate"/>
    <property type="match status" value="1"/>
</dbReference>
<proteinExistence type="inferred from homology"/>
<dbReference type="SUPFAM" id="SSF53850">
    <property type="entry name" value="Periplasmic binding protein-like II"/>
    <property type="match status" value="1"/>
</dbReference>
<protein>
    <submittedName>
        <fullName evidence="6">D-malate degradation protein R</fullName>
    </submittedName>
</protein>
<dbReference type="SUPFAM" id="SSF46785">
    <property type="entry name" value="Winged helix' DNA-binding domain"/>
    <property type="match status" value="1"/>
</dbReference>
<evidence type="ECO:0000256" key="4">
    <source>
        <dbReference type="ARBA" id="ARBA00023163"/>
    </source>
</evidence>
<reference evidence="6 7" key="1">
    <citation type="submission" date="2018-06" db="EMBL/GenBank/DDBJ databases">
        <authorList>
            <consortium name="Pathogen Informatics"/>
            <person name="Doyle S."/>
        </authorList>
    </citation>
    <scope>NUCLEOTIDE SEQUENCE [LARGE SCALE GENOMIC DNA]</scope>
    <source>
        <strain evidence="6 7">NCTC13294</strain>
    </source>
</reference>
<dbReference type="PANTHER" id="PTHR30537:SF20">
    <property type="entry name" value="TRANSCRIPTIONAL REGULATORY PROTEIN"/>
    <property type="match status" value="1"/>
</dbReference>